<dbReference type="InterPro" id="IPR036397">
    <property type="entry name" value="RNaseH_sf"/>
</dbReference>
<evidence type="ECO:0000313" key="4">
    <source>
        <dbReference type="Proteomes" id="UP000075809"/>
    </source>
</evidence>
<dbReference type="Proteomes" id="UP000075809">
    <property type="component" value="Unassembled WGS sequence"/>
</dbReference>
<dbReference type="Pfam" id="PF17921">
    <property type="entry name" value="Integrase_H2C2"/>
    <property type="match status" value="1"/>
</dbReference>
<evidence type="ECO:0000259" key="2">
    <source>
        <dbReference type="Pfam" id="PF17921"/>
    </source>
</evidence>
<dbReference type="EC" id="2.7.7.49" evidence="1"/>
<dbReference type="SUPFAM" id="SSF53098">
    <property type="entry name" value="Ribonuclease H-like"/>
    <property type="match status" value="1"/>
</dbReference>
<dbReference type="Gene3D" id="3.30.420.10">
    <property type="entry name" value="Ribonuclease H-like superfamily/Ribonuclease H"/>
    <property type="match status" value="1"/>
</dbReference>
<sequence>MKPYYEVRGILTTTGDGILLCGTRIHIPKGLREEVSKRIHQGHLDEKKCLGRARQAIWWPDVSTDVKAKYSNCNTCLEYRPQIREPLIAVEPPKRPWQEVAVDFCDRDGRQYLVLVDFSRYPEVVHMTSTTTINIIAKMKDIFWRHGIPERICSDNGP</sequence>
<gene>
    <name evidence="3" type="ORF">ALC60_02482</name>
</gene>
<dbReference type="InterPro" id="IPR012337">
    <property type="entry name" value="RNaseH-like_sf"/>
</dbReference>
<protein>
    <recommendedName>
        <fullName evidence="1">RNA-directed DNA polymerase</fullName>
        <ecNumber evidence="1">2.7.7.49</ecNumber>
    </recommendedName>
</protein>
<dbReference type="InterPro" id="IPR050951">
    <property type="entry name" value="Retrovirus_Pol_polyprotein"/>
</dbReference>
<name>A0A151XE42_9HYME</name>
<dbReference type="Gene3D" id="1.10.340.70">
    <property type="match status" value="1"/>
</dbReference>
<dbReference type="GO" id="GO:0003676">
    <property type="term" value="F:nucleic acid binding"/>
    <property type="evidence" value="ECO:0007669"/>
    <property type="project" value="InterPro"/>
</dbReference>
<evidence type="ECO:0000313" key="3">
    <source>
        <dbReference type="EMBL" id="KYQ58518.1"/>
    </source>
</evidence>
<dbReference type="PANTHER" id="PTHR37984">
    <property type="entry name" value="PROTEIN CBG26694"/>
    <property type="match status" value="1"/>
</dbReference>
<dbReference type="PANTHER" id="PTHR37984:SF5">
    <property type="entry name" value="PROTEIN NYNRIN-LIKE"/>
    <property type="match status" value="1"/>
</dbReference>
<evidence type="ECO:0000256" key="1">
    <source>
        <dbReference type="ARBA" id="ARBA00012493"/>
    </source>
</evidence>
<organism evidence="3 4">
    <name type="scientific">Mycetomoellerius zeteki</name>
    <dbReference type="NCBI Taxonomy" id="64791"/>
    <lineage>
        <taxon>Eukaryota</taxon>
        <taxon>Metazoa</taxon>
        <taxon>Ecdysozoa</taxon>
        <taxon>Arthropoda</taxon>
        <taxon>Hexapoda</taxon>
        <taxon>Insecta</taxon>
        <taxon>Pterygota</taxon>
        <taxon>Neoptera</taxon>
        <taxon>Endopterygota</taxon>
        <taxon>Hymenoptera</taxon>
        <taxon>Apocrita</taxon>
        <taxon>Aculeata</taxon>
        <taxon>Formicoidea</taxon>
        <taxon>Formicidae</taxon>
        <taxon>Myrmicinae</taxon>
        <taxon>Mycetomoellerius</taxon>
    </lineage>
</organism>
<accession>A0A151XE42</accession>
<dbReference type="EMBL" id="KQ982265">
    <property type="protein sequence ID" value="KYQ58518.1"/>
    <property type="molecule type" value="Genomic_DNA"/>
</dbReference>
<dbReference type="InterPro" id="IPR041588">
    <property type="entry name" value="Integrase_H2C2"/>
</dbReference>
<proteinExistence type="predicted"/>
<keyword evidence="4" id="KW-1185">Reference proteome</keyword>
<dbReference type="STRING" id="64791.A0A151XE42"/>
<reference evidence="3 4" key="1">
    <citation type="submission" date="2015-09" db="EMBL/GenBank/DDBJ databases">
        <title>Trachymyrmex zeteki WGS genome.</title>
        <authorList>
            <person name="Nygaard S."/>
            <person name="Hu H."/>
            <person name="Boomsma J."/>
            <person name="Zhang G."/>
        </authorList>
    </citation>
    <scope>NUCLEOTIDE SEQUENCE [LARGE SCALE GENOMIC DNA]</scope>
    <source>
        <strain evidence="3">Tzet28-1</strain>
        <tissue evidence="3">Whole body</tissue>
    </source>
</reference>
<dbReference type="FunFam" id="1.10.340.70:FF:000004">
    <property type="entry name" value="Retrovirus-related Pol polyprotein from transposon 297-like Protein"/>
    <property type="match status" value="1"/>
</dbReference>
<dbReference type="AlphaFoldDB" id="A0A151XE42"/>
<feature type="domain" description="Integrase zinc-binding" evidence="2">
    <location>
        <begin position="27"/>
        <end position="81"/>
    </location>
</feature>
<dbReference type="GO" id="GO:0003964">
    <property type="term" value="F:RNA-directed DNA polymerase activity"/>
    <property type="evidence" value="ECO:0007669"/>
    <property type="project" value="UniProtKB-EC"/>
</dbReference>